<feature type="transmembrane region" description="Helical" evidence="1">
    <location>
        <begin position="27"/>
        <end position="49"/>
    </location>
</feature>
<dbReference type="EMBL" id="KN831951">
    <property type="protein sequence ID" value="KIO10875.1"/>
    <property type="molecule type" value="Genomic_DNA"/>
</dbReference>
<keyword evidence="1" id="KW-1133">Transmembrane helix</keyword>
<keyword evidence="1" id="KW-0472">Membrane</keyword>
<dbReference type="HOGENOM" id="CLU_1971435_0_0_1"/>
<reference evidence="2 3" key="1">
    <citation type="submission" date="2014-04" db="EMBL/GenBank/DDBJ databases">
        <authorList>
            <consortium name="DOE Joint Genome Institute"/>
            <person name="Kuo A."/>
            <person name="Kohler A."/>
            <person name="Costa M.D."/>
            <person name="Nagy L.G."/>
            <person name="Floudas D."/>
            <person name="Copeland A."/>
            <person name="Barry K.W."/>
            <person name="Cichocki N."/>
            <person name="Veneault-Fourrey C."/>
            <person name="LaButti K."/>
            <person name="Lindquist E.A."/>
            <person name="Lipzen A."/>
            <person name="Lundell T."/>
            <person name="Morin E."/>
            <person name="Murat C."/>
            <person name="Sun H."/>
            <person name="Tunlid A."/>
            <person name="Henrissat B."/>
            <person name="Grigoriev I.V."/>
            <person name="Hibbett D.S."/>
            <person name="Martin F."/>
            <person name="Nordberg H.P."/>
            <person name="Cantor M.N."/>
            <person name="Hua S.X."/>
        </authorList>
    </citation>
    <scope>NUCLEOTIDE SEQUENCE [LARGE SCALE GENOMIC DNA]</scope>
    <source>
        <strain evidence="2 3">Marx 270</strain>
    </source>
</reference>
<evidence type="ECO:0000313" key="3">
    <source>
        <dbReference type="Proteomes" id="UP000054217"/>
    </source>
</evidence>
<feature type="transmembrane region" description="Helical" evidence="1">
    <location>
        <begin position="96"/>
        <end position="118"/>
    </location>
</feature>
<protein>
    <submittedName>
        <fullName evidence="2">Uncharacterized protein</fullName>
    </submittedName>
</protein>
<reference evidence="3" key="2">
    <citation type="submission" date="2015-01" db="EMBL/GenBank/DDBJ databases">
        <title>Evolutionary Origins and Diversification of the Mycorrhizal Mutualists.</title>
        <authorList>
            <consortium name="DOE Joint Genome Institute"/>
            <consortium name="Mycorrhizal Genomics Consortium"/>
            <person name="Kohler A."/>
            <person name="Kuo A."/>
            <person name="Nagy L.G."/>
            <person name="Floudas D."/>
            <person name="Copeland A."/>
            <person name="Barry K.W."/>
            <person name="Cichocki N."/>
            <person name="Veneault-Fourrey C."/>
            <person name="LaButti K."/>
            <person name="Lindquist E.A."/>
            <person name="Lipzen A."/>
            <person name="Lundell T."/>
            <person name="Morin E."/>
            <person name="Murat C."/>
            <person name="Riley R."/>
            <person name="Ohm R."/>
            <person name="Sun H."/>
            <person name="Tunlid A."/>
            <person name="Henrissat B."/>
            <person name="Grigoriev I.V."/>
            <person name="Hibbett D.S."/>
            <person name="Martin F."/>
        </authorList>
    </citation>
    <scope>NUCLEOTIDE SEQUENCE [LARGE SCALE GENOMIC DNA]</scope>
    <source>
        <strain evidence="3">Marx 270</strain>
    </source>
</reference>
<keyword evidence="1" id="KW-0812">Transmembrane</keyword>
<accession>A0A0C3PB52</accession>
<dbReference type="InParanoid" id="A0A0C3PB52"/>
<name>A0A0C3PB52_PISTI</name>
<feature type="transmembrane region" description="Helical" evidence="1">
    <location>
        <begin position="69"/>
        <end position="90"/>
    </location>
</feature>
<sequence>MAAAVVFLSTSPPVSFADYTDSKAYYAFSSAFVMSLAGVAFQLLFFGIFREVPMQNLPADELLNSRRAILTYFLRFRFPYLFFLFSLSFLTTGFVLVWPATFSSLIGLILFCGCIILLPRCCLPVDS</sequence>
<evidence type="ECO:0000313" key="2">
    <source>
        <dbReference type="EMBL" id="KIO10875.1"/>
    </source>
</evidence>
<organism evidence="2 3">
    <name type="scientific">Pisolithus tinctorius Marx 270</name>
    <dbReference type="NCBI Taxonomy" id="870435"/>
    <lineage>
        <taxon>Eukaryota</taxon>
        <taxon>Fungi</taxon>
        <taxon>Dikarya</taxon>
        <taxon>Basidiomycota</taxon>
        <taxon>Agaricomycotina</taxon>
        <taxon>Agaricomycetes</taxon>
        <taxon>Agaricomycetidae</taxon>
        <taxon>Boletales</taxon>
        <taxon>Sclerodermatineae</taxon>
        <taxon>Pisolithaceae</taxon>
        <taxon>Pisolithus</taxon>
    </lineage>
</organism>
<proteinExistence type="predicted"/>
<dbReference type="OrthoDB" id="10347839at2759"/>
<dbReference type="Proteomes" id="UP000054217">
    <property type="component" value="Unassembled WGS sequence"/>
</dbReference>
<keyword evidence="3" id="KW-1185">Reference proteome</keyword>
<gene>
    <name evidence="2" type="ORF">M404DRAFT_880541</name>
</gene>
<evidence type="ECO:0000256" key="1">
    <source>
        <dbReference type="SAM" id="Phobius"/>
    </source>
</evidence>
<dbReference type="AlphaFoldDB" id="A0A0C3PB52"/>